<dbReference type="InterPro" id="IPR006104">
    <property type="entry name" value="Glyco_hydro_2_N"/>
</dbReference>
<dbReference type="SUPFAM" id="SSF51445">
    <property type="entry name" value="(Trans)glycosidases"/>
    <property type="match status" value="1"/>
</dbReference>
<proteinExistence type="inferred from homology"/>
<dbReference type="OrthoDB" id="9762066at2"/>
<dbReference type="Gene3D" id="2.60.120.260">
    <property type="entry name" value="Galactose-binding domain-like"/>
    <property type="match status" value="1"/>
</dbReference>
<accession>A0A101J8N9</accession>
<keyword evidence="5" id="KW-0378">Hydrolase</keyword>
<dbReference type="Pfam" id="PF02837">
    <property type="entry name" value="Glyco_hydro_2_N"/>
    <property type="match status" value="1"/>
</dbReference>
<dbReference type="GO" id="GO:0004565">
    <property type="term" value="F:beta-galactosidase activity"/>
    <property type="evidence" value="ECO:0007669"/>
    <property type="project" value="UniProtKB-EC"/>
</dbReference>
<feature type="domain" description="Beta galactosidase small chain/" evidence="8">
    <location>
        <begin position="693"/>
        <end position="952"/>
    </location>
</feature>
<dbReference type="PROSITE" id="PS00608">
    <property type="entry name" value="GLYCOSYL_HYDROL_F2_2"/>
    <property type="match status" value="1"/>
</dbReference>
<dbReference type="AlphaFoldDB" id="A0A101J8N9"/>
<dbReference type="Proteomes" id="UP000053923">
    <property type="component" value="Unassembled WGS sequence"/>
</dbReference>
<evidence type="ECO:0000259" key="8">
    <source>
        <dbReference type="SMART" id="SM01038"/>
    </source>
</evidence>
<dbReference type="InterPro" id="IPR050347">
    <property type="entry name" value="Bact_Beta-galactosidase"/>
</dbReference>
<dbReference type="Gene3D" id="3.20.20.80">
    <property type="entry name" value="Glycosidases"/>
    <property type="match status" value="1"/>
</dbReference>
<organism evidence="9 10">
    <name type="scientific">Streptomyces regalis</name>
    <dbReference type="NCBI Taxonomy" id="68262"/>
    <lineage>
        <taxon>Bacteria</taxon>
        <taxon>Bacillati</taxon>
        <taxon>Actinomycetota</taxon>
        <taxon>Actinomycetes</taxon>
        <taxon>Kitasatosporales</taxon>
        <taxon>Streptomycetaceae</taxon>
        <taxon>Streptomyces</taxon>
    </lineage>
</organism>
<evidence type="ECO:0000256" key="1">
    <source>
        <dbReference type="ARBA" id="ARBA00001412"/>
    </source>
</evidence>
<keyword evidence="6" id="KW-0326">Glycosidase</keyword>
<dbReference type="SUPFAM" id="SSF74650">
    <property type="entry name" value="Galactose mutarotase-like"/>
    <property type="match status" value="1"/>
</dbReference>
<comment type="catalytic activity">
    <reaction evidence="1">
        <text>Hydrolysis of terminal non-reducing beta-D-galactose residues in beta-D-galactosides.</text>
        <dbReference type="EC" id="3.2.1.23"/>
    </reaction>
</comment>
<dbReference type="RefSeq" id="WP_062713513.1">
    <property type="nucleotide sequence ID" value="NZ_LLZG01000398.1"/>
</dbReference>
<dbReference type="InterPro" id="IPR023230">
    <property type="entry name" value="Glyco_hydro_2_CS"/>
</dbReference>
<dbReference type="EC" id="3.2.1.23" evidence="3"/>
<gene>
    <name evidence="9" type="ORF">ADL12_42435</name>
</gene>
<evidence type="ECO:0000256" key="7">
    <source>
        <dbReference type="ARBA" id="ARBA00032230"/>
    </source>
</evidence>
<reference evidence="10" key="1">
    <citation type="submission" date="2015-10" db="EMBL/GenBank/DDBJ databases">
        <authorList>
            <person name="Ju K.-S."/>
            <person name="Doroghazi J.R."/>
            <person name="Metcalf W.W."/>
        </authorList>
    </citation>
    <scope>NUCLEOTIDE SEQUENCE [LARGE SCALE GENOMIC DNA]</scope>
    <source>
        <strain evidence="10">NRRL 3151</strain>
    </source>
</reference>
<dbReference type="GO" id="GO:0030246">
    <property type="term" value="F:carbohydrate binding"/>
    <property type="evidence" value="ECO:0007669"/>
    <property type="project" value="InterPro"/>
</dbReference>
<comment type="similarity">
    <text evidence="2">Belongs to the glycosyl hydrolase 2 family.</text>
</comment>
<dbReference type="InterPro" id="IPR011013">
    <property type="entry name" value="Gal_mutarotase_sf_dom"/>
</dbReference>
<sequence length="955" mass="105550">MSFRTTSVDYVEDVSPGSGALPPRAWYASSDAKALSLNGSWRLRVSATIDAEDDSFAGEGYDAGDWAEVSVPGHWVLQGDGAFGSPIYTNHLYPFPVDPPHVPTENPTGDHLRVFDLPADWPGDGGAVIRFDGVESCARVWLNGTDIGEFKGSRLPHEFAVGHLLKPTGNVLAVRVHQWSAGSYLEDQDQWWLPGIFRDVTLLHRPAGSVGDFFVHASFDHVTGEGTLRVDSDVDGRVSVPALDIDVATGESVTVAVEPWSAETPKLYDGELVTAGERVPLRIGFRTVVLEDGLIKVNGRAILFKGVNRHEWHPEKGRALDLATMREDVLLMKRHNLNAVRTSHYPPHPAFLDLCDEYGLWVIDECDLETHGFTEQAWRDNPVDDDRWTPALLDRAARMVERDKNHPSIVFWSLGNEAGTGRGLTAMAEWIHGRDSSRLVHYEGDWDCRDTDVYSRMYAFHDEVEKIGQGLDGGTHKRRDLPFIQCEYGHAMGNGPGGLADYQELFEKYDRLQGGFIWEWIDHGIKHPELGYAYGGDFGEELHDGNFVCDGLIFPDRTPSPGLVEYKKVIEPVRIEGDGADGTVRVTNKYDFADLSGLAFEWSFQVDGKTVEAGALSVPALAPGESADVKLPEPPADAQGAETQWTVRALLAADTAWGQKDHEVAWGQFPASARPLPTVAATDRPTASEKLIYLGPASFDARTGALKTIGGVEVTAPRLDVWRAPTDNDDGAEWQTDTRYGMLWRKYGLHRMRHRLDAVELGDDALTVRTRVAPAAWEVGLATVYRWTSDGTRLKLTVSVTPEGDWKVPLPRLGIRFGLPQADAVRWFGGGPGEAYPDTRLASMVGRWNSTVDELQTPYVRPQENGARADVRWVELGGLRIDGDPEFWFSARRWTSEQLDAAAHLTDLTPGDTVWVNLDHGQHGIGSQSCGPGPLPQYHLRAEPTEFSFVFSTAR</sequence>
<evidence type="ECO:0000256" key="3">
    <source>
        <dbReference type="ARBA" id="ARBA00012756"/>
    </source>
</evidence>
<dbReference type="GO" id="GO:0005990">
    <property type="term" value="P:lactose catabolic process"/>
    <property type="evidence" value="ECO:0007669"/>
    <property type="project" value="TreeGrafter"/>
</dbReference>
<dbReference type="InterPro" id="IPR014718">
    <property type="entry name" value="GH-type_carb-bd"/>
</dbReference>
<name>A0A101J8N9_9ACTN</name>
<evidence type="ECO:0000313" key="10">
    <source>
        <dbReference type="Proteomes" id="UP000053923"/>
    </source>
</evidence>
<dbReference type="PANTHER" id="PTHR46323:SF2">
    <property type="entry name" value="BETA-GALACTOSIDASE"/>
    <property type="match status" value="1"/>
</dbReference>
<dbReference type="SUPFAM" id="SSF49785">
    <property type="entry name" value="Galactose-binding domain-like"/>
    <property type="match status" value="1"/>
</dbReference>
<evidence type="ECO:0000256" key="4">
    <source>
        <dbReference type="ARBA" id="ARBA00013303"/>
    </source>
</evidence>
<dbReference type="SMART" id="SM01038">
    <property type="entry name" value="Bgal_small_N"/>
    <property type="match status" value="1"/>
</dbReference>
<dbReference type="PRINTS" id="PR00132">
    <property type="entry name" value="GLHYDRLASE2"/>
</dbReference>
<dbReference type="InterPro" id="IPR004199">
    <property type="entry name" value="B-gal_small/dom_5"/>
</dbReference>
<protein>
    <recommendedName>
        <fullName evidence="4">Beta-galactosidase</fullName>
        <ecNumber evidence="3">3.2.1.23</ecNumber>
    </recommendedName>
    <alternativeName>
        <fullName evidence="7">Lactase</fullName>
    </alternativeName>
</protein>
<dbReference type="Pfam" id="PF02929">
    <property type="entry name" value="Bgal_small_N"/>
    <property type="match status" value="1"/>
</dbReference>
<dbReference type="InterPro" id="IPR036156">
    <property type="entry name" value="Beta-gal/glucu_dom_sf"/>
</dbReference>
<dbReference type="Pfam" id="PF02836">
    <property type="entry name" value="Glyco_hydro_2_C"/>
    <property type="match status" value="1"/>
</dbReference>
<dbReference type="Gene3D" id="2.70.98.10">
    <property type="match status" value="1"/>
</dbReference>
<dbReference type="InterPro" id="IPR013783">
    <property type="entry name" value="Ig-like_fold"/>
</dbReference>
<dbReference type="SUPFAM" id="SSF49303">
    <property type="entry name" value="beta-Galactosidase/glucuronidase domain"/>
    <property type="match status" value="2"/>
</dbReference>
<dbReference type="GO" id="GO:0009341">
    <property type="term" value="C:beta-galactosidase complex"/>
    <property type="evidence" value="ECO:0007669"/>
    <property type="project" value="InterPro"/>
</dbReference>
<evidence type="ECO:0000313" key="9">
    <source>
        <dbReference type="EMBL" id="KUL22303.1"/>
    </source>
</evidence>
<dbReference type="InterPro" id="IPR032312">
    <property type="entry name" value="LacZ_4"/>
</dbReference>
<keyword evidence="10" id="KW-1185">Reference proteome</keyword>
<dbReference type="InterPro" id="IPR006101">
    <property type="entry name" value="Glyco_hydro_2"/>
</dbReference>
<dbReference type="EMBL" id="LLZG01000398">
    <property type="protein sequence ID" value="KUL22303.1"/>
    <property type="molecule type" value="Genomic_DNA"/>
</dbReference>
<dbReference type="InterPro" id="IPR008979">
    <property type="entry name" value="Galactose-bd-like_sf"/>
</dbReference>
<evidence type="ECO:0000256" key="5">
    <source>
        <dbReference type="ARBA" id="ARBA00022801"/>
    </source>
</evidence>
<dbReference type="Gene3D" id="2.60.40.10">
    <property type="entry name" value="Immunoglobulins"/>
    <property type="match status" value="2"/>
</dbReference>
<dbReference type="PROSITE" id="PS00719">
    <property type="entry name" value="GLYCOSYL_HYDROL_F2_1"/>
    <property type="match status" value="1"/>
</dbReference>
<evidence type="ECO:0000256" key="6">
    <source>
        <dbReference type="ARBA" id="ARBA00023295"/>
    </source>
</evidence>
<evidence type="ECO:0000256" key="2">
    <source>
        <dbReference type="ARBA" id="ARBA00007401"/>
    </source>
</evidence>
<dbReference type="InterPro" id="IPR017853">
    <property type="entry name" value="GH"/>
</dbReference>
<dbReference type="InterPro" id="IPR023232">
    <property type="entry name" value="Glyco_hydro_2_AS"/>
</dbReference>
<dbReference type="InterPro" id="IPR006103">
    <property type="entry name" value="Glyco_hydro_2_cat"/>
</dbReference>
<comment type="caution">
    <text evidence="9">The sequence shown here is derived from an EMBL/GenBank/DDBJ whole genome shotgun (WGS) entry which is preliminary data.</text>
</comment>
<dbReference type="Pfam" id="PF16353">
    <property type="entry name" value="LacZ_4"/>
    <property type="match status" value="1"/>
</dbReference>
<dbReference type="PANTHER" id="PTHR46323">
    <property type="entry name" value="BETA-GALACTOSIDASE"/>
    <property type="match status" value="1"/>
</dbReference>